<keyword evidence="2" id="KW-1185">Reference proteome</keyword>
<proteinExistence type="predicted"/>
<dbReference type="Proteomes" id="UP001386955">
    <property type="component" value="Unassembled WGS sequence"/>
</dbReference>
<evidence type="ECO:0000313" key="1">
    <source>
        <dbReference type="EMBL" id="KAK7412487.1"/>
    </source>
</evidence>
<reference evidence="1 2" key="1">
    <citation type="submission" date="2024-01" db="EMBL/GenBank/DDBJ databases">
        <title>The genomes of 5 underutilized Papilionoideae crops provide insights into root nodulation and disease resistanc.</title>
        <authorList>
            <person name="Jiang F."/>
        </authorList>
    </citation>
    <scope>NUCLEOTIDE SEQUENCE [LARGE SCALE GENOMIC DNA]</scope>
    <source>
        <strain evidence="1">DUOXIRENSHENG_FW03</strain>
        <tissue evidence="1">Leaves</tissue>
    </source>
</reference>
<evidence type="ECO:0000313" key="2">
    <source>
        <dbReference type="Proteomes" id="UP001386955"/>
    </source>
</evidence>
<dbReference type="EMBL" id="JAYMYS010000001">
    <property type="protein sequence ID" value="KAK7412487.1"/>
    <property type="molecule type" value="Genomic_DNA"/>
</dbReference>
<organism evidence="1 2">
    <name type="scientific">Psophocarpus tetragonolobus</name>
    <name type="common">Winged bean</name>
    <name type="synonym">Dolichos tetragonolobus</name>
    <dbReference type="NCBI Taxonomy" id="3891"/>
    <lineage>
        <taxon>Eukaryota</taxon>
        <taxon>Viridiplantae</taxon>
        <taxon>Streptophyta</taxon>
        <taxon>Embryophyta</taxon>
        <taxon>Tracheophyta</taxon>
        <taxon>Spermatophyta</taxon>
        <taxon>Magnoliopsida</taxon>
        <taxon>eudicotyledons</taxon>
        <taxon>Gunneridae</taxon>
        <taxon>Pentapetalae</taxon>
        <taxon>rosids</taxon>
        <taxon>fabids</taxon>
        <taxon>Fabales</taxon>
        <taxon>Fabaceae</taxon>
        <taxon>Papilionoideae</taxon>
        <taxon>50 kb inversion clade</taxon>
        <taxon>NPAAA clade</taxon>
        <taxon>indigoferoid/millettioid clade</taxon>
        <taxon>Phaseoleae</taxon>
        <taxon>Psophocarpus</taxon>
    </lineage>
</organism>
<gene>
    <name evidence="1" type="ORF">VNO78_03951</name>
</gene>
<dbReference type="AlphaFoldDB" id="A0AAN9XX57"/>
<comment type="caution">
    <text evidence="1">The sequence shown here is derived from an EMBL/GenBank/DDBJ whole genome shotgun (WGS) entry which is preliminary data.</text>
</comment>
<accession>A0AAN9XX57</accession>
<name>A0AAN9XX57_PSOTE</name>
<protein>
    <submittedName>
        <fullName evidence="1">Uncharacterized protein</fullName>
    </submittedName>
</protein>
<sequence>MIAQCMCAWFCPFPAIIIRLQNNKKKNLERGTKQTWYQKWSGSSDEHSLFLHHLTHYKCVESKRSTTLMDGYLRIQDDIAIISYDFKFQ</sequence>